<organism evidence="4 5">
    <name type="scientific">Alcaligenes xylosoxydans xylosoxydans</name>
    <name type="common">Achromobacter xylosoxidans</name>
    <dbReference type="NCBI Taxonomy" id="85698"/>
    <lineage>
        <taxon>Bacteria</taxon>
        <taxon>Pseudomonadati</taxon>
        <taxon>Pseudomonadota</taxon>
        <taxon>Betaproteobacteria</taxon>
        <taxon>Burkholderiales</taxon>
        <taxon>Alcaligenaceae</taxon>
        <taxon>Achromobacter</taxon>
    </lineage>
</organism>
<evidence type="ECO:0000259" key="3">
    <source>
        <dbReference type="Pfam" id="PF01478"/>
    </source>
</evidence>
<feature type="transmembrane region" description="Helical" evidence="2">
    <location>
        <begin position="60"/>
        <end position="80"/>
    </location>
</feature>
<evidence type="ECO:0000256" key="2">
    <source>
        <dbReference type="SAM" id="Phobius"/>
    </source>
</evidence>
<feature type="transmembrane region" description="Helical" evidence="2">
    <location>
        <begin position="138"/>
        <end position="157"/>
    </location>
</feature>
<dbReference type="Proteomes" id="UP000285324">
    <property type="component" value="Unassembled WGS sequence"/>
</dbReference>
<proteinExistence type="inferred from homology"/>
<dbReference type="PANTHER" id="PTHR30487:SF0">
    <property type="entry name" value="PREPILIN LEADER PEPTIDASE_N-METHYLTRANSFERASE-RELATED"/>
    <property type="match status" value="1"/>
</dbReference>
<dbReference type="RefSeq" id="WP_118935002.1">
    <property type="nucleotide sequence ID" value="NZ_CP061008.1"/>
</dbReference>
<dbReference type="InterPro" id="IPR000045">
    <property type="entry name" value="Prepilin_IV_endopep_pep"/>
</dbReference>
<comment type="caution">
    <text evidence="4">The sequence shown here is derived from an EMBL/GenBank/DDBJ whole genome shotgun (WGS) entry which is preliminary data.</text>
</comment>
<feature type="transmembrane region" description="Helical" evidence="2">
    <location>
        <begin position="33"/>
        <end position="54"/>
    </location>
</feature>
<name>A0A424W3U4_ALCXX</name>
<gene>
    <name evidence="4" type="ORF">DY367_30560</name>
</gene>
<dbReference type="PANTHER" id="PTHR30487">
    <property type="entry name" value="TYPE 4 PREPILIN-LIKE PROTEINS LEADER PEPTIDE-PROCESSING ENZYME"/>
    <property type="match status" value="1"/>
</dbReference>
<keyword evidence="2" id="KW-0812">Transmembrane</keyword>
<evidence type="ECO:0000313" key="5">
    <source>
        <dbReference type="Proteomes" id="UP000285324"/>
    </source>
</evidence>
<evidence type="ECO:0000313" key="4">
    <source>
        <dbReference type="EMBL" id="RPJ87897.1"/>
    </source>
</evidence>
<dbReference type="InterPro" id="IPR050882">
    <property type="entry name" value="Prepilin_peptidase/N-MTase"/>
</dbReference>
<feature type="transmembrane region" description="Helical" evidence="2">
    <location>
        <begin position="6"/>
        <end position="26"/>
    </location>
</feature>
<reference evidence="4 5" key="1">
    <citation type="submission" date="2018-08" db="EMBL/GenBank/DDBJ databases">
        <title>Achromobacter xylosoxidans Genome sequencing and assembly.</title>
        <authorList>
            <person name="Wang R."/>
            <person name="Rensing C."/>
            <person name="Li Y."/>
        </authorList>
    </citation>
    <scope>NUCLEOTIDE SEQUENCE [LARGE SCALE GENOMIC DNA]</scope>
    <source>
        <strain evidence="4 5">GD003A</strain>
    </source>
</reference>
<comment type="similarity">
    <text evidence="1">Belongs to the peptidase A24 family.</text>
</comment>
<dbReference type="Pfam" id="PF01478">
    <property type="entry name" value="Peptidase_A24"/>
    <property type="match status" value="1"/>
</dbReference>
<feature type="transmembrane region" description="Helical" evidence="2">
    <location>
        <begin position="92"/>
        <end position="118"/>
    </location>
</feature>
<sequence length="173" mass="19001">MYPGVVLWWLLFACWILALIHADLRYRRVPNRLIIAGLAGQLLWLLAALLAPGWAYPPRWSGWLMALAGFLAAAPFLPLWRRRLMGAGDIKAIAVLGLLLGFAPLMATLALASVLAGLHGLLYLAVSRVWALSNRARQIPYAAYLGLAAGIAVLIPWSSPWYSWCSSWCFTGS</sequence>
<dbReference type="Gene3D" id="1.20.120.1220">
    <property type="match status" value="1"/>
</dbReference>
<dbReference type="GO" id="GO:0005886">
    <property type="term" value="C:plasma membrane"/>
    <property type="evidence" value="ECO:0007669"/>
    <property type="project" value="TreeGrafter"/>
</dbReference>
<accession>A0A424W3U4</accession>
<dbReference type="GO" id="GO:0006465">
    <property type="term" value="P:signal peptide processing"/>
    <property type="evidence" value="ECO:0007669"/>
    <property type="project" value="TreeGrafter"/>
</dbReference>
<evidence type="ECO:0000256" key="1">
    <source>
        <dbReference type="ARBA" id="ARBA00005801"/>
    </source>
</evidence>
<dbReference type="OrthoDB" id="5953125at2"/>
<keyword evidence="2" id="KW-1133">Transmembrane helix</keyword>
<keyword evidence="2" id="KW-0472">Membrane</keyword>
<feature type="domain" description="Prepilin type IV endopeptidase peptidase" evidence="3">
    <location>
        <begin position="10"/>
        <end position="120"/>
    </location>
</feature>
<dbReference type="EMBL" id="QVXO01000093">
    <property type="protein sequence ID" value="RPJ87897.1"/>
    <property type="molecule type" value="Genomic_DNA"/>
</dbReference>
<protein>
    <submittedName>
        <fullName evidence="4">Prepilin peptidase</fullName>
    </submittedName>
</protein>
<dbReference type="GO" id="GO:0004190">
    <property type="term" value="F:aspartic-type endopeptidase activity"/>
    <property type="evidence" value="ECO:0007669"/>
    <property type="project" value="InterPro"/>
</dbReference>
<dbReference type="AlphaFoldDB" id="A0A424W3U4"/>